<evidence type="ECO:0000256" key="12">
    <source>
        <dbReference type="ARBA" id="ARBA00022840"/>
    </source>
</evidence>
<accession>T1J486</accession>
<dbReference type="SUPFAM" id="SSF53822">
    <property type="entry name" value="Periplasmic binding protein-like I"/>
    <property type="match status" value="1"/>
</dbReference>
<dbReference type="OMA" id="NDTGCKY"/>
<dbReference type="PRINTS" id="PR00109">
    <property type="entry name" value="TYRKINASE"/>
</dbReference>
<dbReference type="Pfam" id="PF07714">
    <property type="entry name" value="PK_Tyr_Ser-Thr"/>
    <property type="match status" value="1"/>
</dbReference>
<dbReference type="InterPro" id="IPR028082">
    <property type="entry name" value="Peripla_BP_I"/>
</dbReference>
<keyword evidence="12 25" id="KW-0067">ATP-binding</keyword>
<dbReference type="InterPro" id="IPR020635">
    <property type="entry name" value="Tyr_kinase_cat_dom"/>
</dbReference>
<dbReference type="Gene3D" id="3.30.200.20">
    <property type="entry name" value="Phosphorylase Kinase, domain 1"/>
    <property type="match status" value="1"/>
</dbReference>
<dbReference type="FunFam" id="3.30.200.20:FF:000593">
    <property type="entry name" value="Predicted protein"/>
    <property type="match status" value="1"/>
</dbReference>
<keyword evidence="13 26" id="KW-1133">Transmembrane helix</keyword>
<evidence type="ECO:0000256" key="22">
    <source>
        <dbReference type="ARBA" id="ARBA00051243"/>
    </source>
</evidence>
<dbReference type="Proteomes" id="UP000014500">
    <property type="component" value="Unassembled WGS sequence"/>
</dbReference>
<feature type="binding site" evidence="25">
    <location>
        <position position="1255"/>
    </location>
    <ligand>
        <name>ATP</name>
        <dbReference type="ChEBI" id="CHEBI:30616"/>
    </ligand>
</feature>
<dbReference type="Pfam" id="PF13092">
    <property type="entry name" value="CENP-L"/>
    <property type="match status" value="1"/>
</dbReference>
<evidence type="ECO:0000256" key="3">
    <source>
        <dbReference type="ARBA" id="ARBA00011902"/>
    </source>
</evidence>
<keyword evidence="8 27" id="KW-0732">Signal</keyword>
<dbReference type="PROSITE" id="PS00107">
    <property type="entry name" value="PROTEIN_KINASE_ATP"/>
    <property type="match status" value="1"/>
</dbReference>
<dbReference type="PROSITE" id="PS50011">
    <property type="entry name" value="PROTEIN_KINASE_DOM"/>
    <property type="match status" value="1"/>
</dbReference>
<keyword evidence="7 26" id="KW-0812">Transmembrane</keyword>
<dbReference type="GO" id="GO:0007169">
    <property type="term" value="P:cell surface receptor protein tyrosine kinase signaling pathway"/>
    <property type="evidence" value="ECO:0007669"/>
    <property type="project" value="TreeGrafter"/>
</dbReference>
<comment type="catalytic activity">
    <reaction evidence="22">
        <text>L-tyrosyl-[protein] + ATP = O-phospho-L-tyrosyl-[protein] + ADP + H(+)</text>
        <dbReference type="Rhea" id="RHEA:10596"/>
        <dbReference type="Rhea" id="RHEA-COMP:10136"/>
        <dbReference type="Rhea" id="RHEA-COMP:20101"/>
        <dbReference type="ChEBI" id="CHEBI:15378"/>
        <dbReference type="ChEBI" id="CHEBI:30616"/>
        <dbReference type="ChEBI" id="CHEBI:46858"/>
        <dbReference type="ChEBI" id="CHEBI:61978"/>
        <dbReference type="ChEBI" id="CHEBI:456216"/>
        <dbReference type="EC" id="2.7.10.1"/>
    </reaction>
</comment>
<dbReference type="EnsemblMetazoa" id="SMAR008417-RA">
    <property type="protein sequence ID" value="SMAR008417-PA"/>
    <property type="gene ID" value="SMAR008417"/>
</dbReference>
<dbReference type="Gene3D" id="1.10.510.10">
    <property type="entry name" value="Transferase(Phosphotransferase) domain 1"/>
    <property type="match status" value="1"/>
</dbReference>
<dbReference type="HOGENOM" id="CLU_003500_1_0_1"/>
<reference evidence="29" key="2">
    <citation type="submission" date="2015-02" db="UniProtKB">
        <authorList>
            <consortium name="EnsemblMetazoa"/>
        </authorList>
    </citation>
    <scope>IDENTIFICATION</scope>
</reference>
<dbReference type="CDD" id="cd06366">
    <property type="entry name" value="PBP1_GABAb_receptor"/>
    <property type="match status" value="1"/>
</dbReference>
<keyword evidence="4" id="KW-1003">Cell membrane</keyword>
<dbReference type="EC" id="2.7.10.1" evidence="3"/>
<dbReference type="GO" id="GO:0043235">
    <property type="term" value="C:receptor complex"/>
    <property type="evidence" value="ECO:0007669"/>
    <property type="project" value="TreeGrafter"/>
</dbReference>
<dbReference type="InterPro" id="IPR017441">
    <property type="entry name" value="Protein_kinase_ATP_BS"/>
</dbReference>
<dbReference type="GO" id="GO:0005886">
    <property type="term" value="C:plasma membrane"/>
    <property type="evidence" value="ECO:0007669"/>
    <property type="project" value="UniProtKB-SubCell"/>
</dbReference>
<dbReference type="GO" id="GO:0005524">
    <property type="term" value="F:ATP binding"/>
    <property type="evidence" value="ECO:0007669"/>
    <property type="project" value="UniProtKB-UniRule"/>
</dbReference>
<keyword evidence="17" id="KW-1015">Disulfide bond</keyword>
<keyword evidence="6" id="KW-0808">Transferase</keyword>
<evidence type="ECO:0000256" key="9">
    <source>
        <dbReference type="ARBA" id="ARBA00022737"/>
    </source>
</evidence>
<evidence type="ECO:0000256" key="6">
    <source>
        <dbReference type="ARBA" id="ARBA00022679"/>
    </source>
</evidence>
<evidence type="ECO:0000313" key="30">
    <source>
        <dbReference type="Proteomes" id="UP000014500"/>
    </source>
</evidence>
<evidence type="ECO:0000256" key="26">
    <source>
        <dbReference type="SAM" id="Phobius"/>
    </source>
</evidence>
<evidence type="ECO:0000256" key="14">
    <source>
        <dbReference type="ARBA" id="ARBA00023040"/>
    </source>
</evidence>
<evidence type="ECO:0000256" key="2">
    <source>
        <dbReference type="ARBA" id="ARBA00004651"/>
    </source>
</evidence>
<evidence type="ECO:0000259" key="28">
    <source>
        <dbReference type="PROSITE" id="PS50011"/>
    </source>
</evidence>
<evidence type="ECO:0000256" key="21">
    <source>
        <dbReference type="ARBA" id="ARBA00023319"/>
    </source>
</evidence>
<organism evidence="29 30">
    <name type="scientific">Strigamia maritima</name>
    <name type="common">European centipede</name>
    <name type="synonym">Geophilus maritimus</name>
    <dbReference type="NCBI Taxonomy" id="126957"/>
    <lineage>
        <taxon>Eukaryota</taxon>
        <taxon>Metazoa</taxon>
        <taxon>Ecdysozoa</taxon>
        <taxon>Arthropoda</taxon>
        <taxon>Myriapoda</taxon>
        <taxon>Chilopoda</taxon>
        <taxon>Pleurostigmophora</taxon>
        <taxon>Geophilomorpha</taxon>
        <taxon>Linotaeniidae</taxon>
        <taxon>Strigamia</taxon>
    </lineage>
</organism>
<dbReference type="InterPro" id="IPR050122">
    <property type="entry name" value="RTK"/>
</dbReference>
<dbReference type="InterPro" id="IPR008266">
    <property type="entry name" value="Tyr_kinase_AS"/>
</dbReference>
<evidence type="ECO:0000256" key="7">
    <source>
        <dbReference type="ARBA" id="ARBA00022692"/>
    </source>
</evidence>
<dbReference type="InterPro" id="IPR025204">
    <property type="entry name" value="CENP-L"/>
</dbReference>
<evidence type="ECO:0000256" key="19">
    <source>
        <dbReference type="ARBA" id="ARBA00023180"/>
    </source>
</evidence>
<evidence type="ECO:0000256" key="23">
    <source>
        <dbReference type="ARBA" id="ARBA00056965"/>
    </source>
</evidence>
<keyword evidence="18" id="KW-0675">Receptor</keyword>
<dbReference type="SMART" id="SM00219">
    <property type="entry name" value="TyrKc"/>
    <property type="match status" value="1"/>
</dbReference>
<evidence type="ECO:0000256" key="17">
    <source>
        <dbReference type="ARBA" id="ARBA00023157"/>
    </source>
</evidence>
<dbReference type="InterPro" id="IPR001245">
    <property type="entry name" value="Ser-Thr/Tyr_kinase_cat_dom"/>
</dbReference>
<keyword evidence="11" id="KW-0418">Kinase</keyword>
<evidence type="ECO:0000256" key="11">
    <source>
        <dbReference type="ARBA" id="ARBA00022777"/>
    </source>
</evidence>
<dbReference type="SUPFAM" id="SSF53850">
    <property type="entry name" value="Periplasmic binding protein-like II"/>
    <property type="match status" value="1"/>
</dbReference>
<evidence type="ECO:0000256" key="16">
    <source>
        <dbReference type="ARBA" id="ARBA00023137"/>
    </source>
</evidence>
<evidence type="ECO:0000256" key="8">
    <source>
        <dbReference type="ARBA" id="ARBA00022729"/>
    </source>
</evidence>
<keyword evidence="19" id="KW-0325">Glycoprotein</keyword>
<dbReference type="Pfam" id="PF01094">
    <property type="entry name" value="ANF_receptor"/>
    <property type="match status" value="1"/>
</dbReference>
<evidence type="ECO:0000256" key="18">
    <source>
        <dbReference type="ARBA" id="ARBA00023170"/>
    </source>
</evidence>
<dbReference type="eggNOG" id="KOG4258">
    <property type="taxonomic scope" value="Eukaryota"/>
</dbReference>
<evidence type="ECO:0000256" key="27">
    <source>
        <dbReference type="SAM" id="SignalP"/>
    </source>
</evidence>
<dbReference type="eggNOG" id="KOG1055">
    <property type="taxonomic scope" value="Eukaryota"/>
</dbReference>
<dbReference type="InterPro" id="IPR000719">
    <property type="entry name" value="Prot_kinase_dom"/>
</dbReference>
<keyword evidence="20" id="KW-0807">Transducer</keyword>
<dbReference type="PANTHER" id="PTHR24416:SF489">
    <property type="entry name" value="PROTEIN KINASE DOMAIN-CONTAINING PROTEIN"/>
    <property type="match status" value="1"/>
</dbReference>
<dbReference type="PRINTS" id="PR01176">
    <property type="entry name" value="GABABRECEPTR"/>
</dbReference>
<sequence>VLNVTWAIHWLSPLFGFCTKSINKYCEEFQHYLQQVDLDRFSRYKFSFSSTEDFENESDETTDIILLATNEKNKIALNVILHSVPRSNSMSKYQFIPFLLIGGKKLLQKQFLLFVQSRFSCCIDQVALSKRDILELGLFNLNTNHGAGKDFTLAFSVPMEICGIQTIEISIRADACYKLWYSILETEDETKSRINTFVSALKEYIEHYFKMDITVCKLYEIRTPVLTATSSGLLKVSDADVVKPIFRHLRFRLKQMLDLSFHHLISSFRLSYPVASIACSSSSAPLLVRVPYMNLRAKLAWGSILFLSWFIFLVTAKCLAGKPETHRKRYLSFDGHTLEIRIEISRRISHQLSSHVLKIVLEEVIGYPNVTLIRKDDYMSAPVVLNRISGCQNRSNCIKATSPPETMVNLEVWTGPGFNMEEWLTSGLVEDCGPLGPIGRFGWYIPKYMTNNDWRRCDGVENWKAFQDESVTRLFDLTDDFEAIQRLTLVDDKPGEYYCKDKRCTNGMYLPQICHATNTSCAILLSNYPDITLDTIRNQIELLKLRVKVAWIGPRLADYVRDRFTQLKPVLFFNWKPSPITASGNYTHVAFPMCEDLPISFPFPTNCGFEINQLEKIVWSELSRSAPEALHVIRAMIFSYNQYMELLNNYMNRNPKKDIYDVACDWVRYNESIWSKWIPNDLSTKPIIYIGGIFPMSGINYSSKGIIPAASMAIEAVNRNNSVLADYWLEMLREDGRCSFDHVMKAYIKYVTSPDYKRIAGILGPACSDTVEPIAGVAKHFNSIIVSYSAEGAIPFQDTEDFSLFFRTIPSNRLFKHVYLKVFNRLGWKRVASLTEDGQKYPEYLSHTQDFLQSHGINFIANRKFPRDRLGMNMSQPLEDLKKKTAKIIIGDFYDYAARAVMCEAYKQGMTARSGYVWFLPMWFSKNWYDTDFYNSHPELSVSPRAKPIPCTTKEMIQAINGHLSLVYSYYGEETDMTQEGITVGEWKKRYKKRVEKEIQSEANANVDTPHPSYRETRHAEDEISDYAGYAYDAVWVYAYALDQLFRQNNSHIATLHSDNTTSIFVDILNRSNFNGVSGRIRFMGATRLSVINVYQWLDNSTHVVGRYIPLNLDEGQLELNESLFVWLTPNGMIPGDGSEEPESCALEGLRQLLNVECEVAIVVANVFGFGLFALIMILCFIFFKRRYESKVKVTEARMRELGLTSSTNMLTLDEWEIPRDRVVLNRKLGEGAFGTVYGGEAFFEEKGWVPVAVKTLKVGSTVEEKLDFLSEAEMMKRFEHKNIVQLLAVCTRGEAVYTVMEFMLYGDLKTYLLARRSMVNEKISEDLDEVSNKRLNAMAIDVARGLSYLANLKYVHRDLACRNCLVNTSRTVKIGDFGMARSMYDSDYYRFNKKGMLPVRWMAPESLADGIFTPMSDVWSFGVLLYEIITFGSFPFQGLSNNQVLEYVKNGNCLRVPKGCKHYLDSLLSACWSRNPKDRPTASEIVEILANNPRIVTPCLDLPLASVEIEGTGSLEFQLPEKSRKYSTTLGNKLTLTGRQCSVSNEGELENAPMLSGNGAPLTAEMIKVMPAHTLNPIRYVTHKDDYKSDDVTKELCQNVTCL</sequence>
<feature type="domain" description="Protein kinase" evidence="28">
    <location>
        <begin position="1223"/>
        <end position="1496"/>
    </location>
</feature>
<dbReference type="STRING" id="126957.T1J486"/>
<evidence type="ECO:0000256" key="15">
    <source>
        <dbReference type="ARBA" id="ARBA00023136"/>
    </source>
</evidence>
<feature type="transmembrane region" description="Helical" evidence="26">
    <location>
        <begin position="1160"/>
        <end position="1184"/>
    </location>
</feature>
<dbReference type="PANTHER" id="PTHR24416">
    <property type="entry name" value="TYROSINE-PROTEIN KINASE RECEPTOR"/>
    <property type="match status" value="1"/>
</dbReference>
<dbReference type="PhylomeDB" id="T1J486"/>
<feature type="chain" id="PRO_5004590295" description="Gamma-aminobutyric acid type B receptor subunit 2" evidence="27">
    <location>
        <begin position="17"/>
        <end position="1604"/>
    </location>
</feature>
<comment type="function">
    <text evidence="23">Receptor for basic fibroblast growth factor.</text>
</comment>
<evidence type="ECO:0000256" key="13">
    <source>
        <dbReference type="ARBA" id="ARBA00022989"/>
    </source>
</evidence>
<evidence type="ECO:0000256" key="1">
    <source>
        <dbReference type="ARBA" id="ARBA00004167"/>
    </source>
</evidence>
<evidence type="ECO:0000256" key="5">
    <source>
        <dbReference type="ARBA" id="ARBA00022553"/>
    </source>
</evidence>
<dbReference type="InterPro" id="IPR011009">
    <property type="entry name" value="Kinase-like_dom_sf"/>
</dbReference>
<dbReference type="Gene3D" id="3.40.50.2300">
    <property type="match status" value="2"/>
</dbReference>
<keyword evidence="14" id="KW-0297">G-protein coupled receptor</keyword>
<keyword evidence="5" id="KW-0597">Phosphoprotein</keyword>
<evidence type="ECO:0000313" key="29">
    <source>
        <dbReference type="EnsemblMetazoa" id="SMAR008417-PA"/>
    </source>
</evidence>
<proteinExistence type="predicted"/>
<keyword evidence="30" id="KW-1185">Reference proteome</keyword>
<dbReference type="SUPFAM" id="SSF56112">
    <property type="entry name" value="Protein kinase-like (PK-like)"/>
    <property type="match status" value="1"/>
</dbReference>
<keyword evidence="21" id="KW-0393">Immunoglobulin domain</keyword>
<feature type="signal peptide" evidence="27">
    <location>
        <begin position="1"/>
        <end position="16"/>
    </location>
</feature>
<keyword evidence="10 25" id="KW-0547">Nucleotide-binding</keyword>
<keyword evidence="9" id="KW-0677">Repeat</keyword>
<dbReference type="GO" id="GO:0004930">
    <property type="term" value="F:G protein-coupled receptor activity"/>
    <property type="evidence" value="ECO:0007669"/>
    <property type="project" value="UniProtKB-KW"/>
</dbReference>
<dbReference type="GO" id="GO:0004714">
    <property type="term" value="F:transmembrane receptor protein tyrosine kinase activity"/>
    <property type="evidence" value="ECO:0007669"/>
    <property type="project" value="UniProtKB-EC"/>
</dbReference>
<evidence type="ECO:0000256" key="20">
    <source>
        <dbReference type="ARBA" id="ARBA00023224"/>
    </source>
</evidence>
<dbReference type="FunFam" id="1.10.510.10:FF:001227">
    <property type="entry name" value="Tyrosine-protein kinase receptor"/>
    <property type="match status" value="1"/>
</dbReference>
<evidence type="ECO:0000256" key="24">
    <source>
        <dbReference type="ARBA" id="ARBA00073785"/>
    </source>
</evidence>
<dbReference type="FunFam" id="3.40.50.2300:FF:000063">
    <property type="entry name" value="Gamma-aminobutyric acid type B receptor subunit"/>
    <property type="match status" value="1"/>
</dbReference>
<reference evidence="30" key="1">
    <citation type="submission" date="2011-05" db="EMBL/GenBank/DDBJ databases">
        <authorList>
            <person name="Richards S.R."/>
            <person name="Qu J."/>
            <person name="Jiang H."/>
            <person name="Jhangiani S.N."/>
            <person name="Agravi P."/>
            <person name="Goodspeed R."/>
            <person name="Gross S."/>
            <person name="Mandapat C."/>
            <person name="Jackson L."/>
            <person name="Mathew T."/>
            <person name="Pu L."/>
            <person name="Thornton R."/>
            <person name="Saada N."/>
            <person name="Wilczek-Boney K.B."/>
            <person name="Lee S."/>
            <person name="Kovar C."/>
            <person name="Wu Y."/>
            <person name="Scherer S.E."/>
            <person name="Worley K.C."/>
            <person name="Muzny D.M."/>
            <person name="Gibbs R."/>
        </authorList>
    </citation>
    <scope>NUCLEOTIDE SEQUENCE</scope>
    <source>
        <strain evidence="30">Brora</strain>
    </source>
</reference>
<dbReference type="PROSITE" id="PS00109">
    <property type="entry name" value="PROTEIN_KINASE_TYR"/>
    <property type="match status" value="1"/>
</dbReference>
<dbReference type="CDD" id="cd00192">
    <property type="entry name" value="PTKc"/>
    <property type="match status" value="1"/>
</dbReference>
<evidence type="ECO:0000256" key="10">
    <source>
        <dbReference type="ARBA" id="ARBA00022741"/>
    </source>
</evidence>
<comment type="subcellular location">
    <subcellularLocation>
        <location evidence="2">Cell membrane</location>
        <topology evidence="2">Multi-pass membrane protein</topology>
    </subcellularLocation>
    <subcellularLocation>
        <location evidence="1">Membrane</location>
        <topology evidence="1">Single-pass membrane protein</topology>
    </subcellularLocation>
</comment>
<name>T1J486_STRMM</name>
<evidence type="ECO:0000256" key="25">
    <source>
        <dbReference type="PROSITE-ProRule" id="PRU10141"/>
    </source>
</evidence>
<protein>
    <recommendedName>
        <fullName evidence="24">Gamma-aminobutyric acid type B receptor subunit 2</fullName>
        <ecNumber evidence="3">2.7.10.1</ecNumber>
    </recommendedName>
</protein>
<keyword evidence="16" id="KW-0829">Tyrosine-protein kinase</keyword>
<evidence type="ECO:0000256" key="4">
    <source>
        <dbReference type="ARBA" id="ARBA00022475"/>
    </source>
</evidence>
<keyword evidence="15 26" id="KW-0472">Membrane</keyword>
<dbReference type="EMBL" id="JH431841">
    <property type="status" value="NOT_ANNOTATED_CDS"/>
    <property type="molecule type" value="Genomic_DNA"/>
</dbReference>
<dbReference type="InterPro" id="IPR001828">
    <property type="entry name" value="ANF_lig-bd_rcpt"/>
</dbReference>